<dbReference type="RefSeq" id="WP_068582817.1">
    <property type="nucleotide sequence ID" value="NZ_FTNK01000003.1"/>
</dbReference>
<dbReference type="SUPFAM" id="SSF160719">
    <property type="entry name" value="gpW/gp25-like"/>
    <property type="match status" value="1"/>
</dbReference>
<reference evidence="1 2" key="1">
    <citation type="submission" date="2017-01" db="EMBL/GenBank/DDBJ databases">
        <authorList>
            <person name="Varghese N."/>
            <person name="Submissions S."/>
        </authorList>
    </citation>
    <scope>NUCLEOTIDE SEQUENCE [LARGE SCALE GENOMIC DNA]</scope>
    <source>
        <strain evidence="1 2">ATCC 23464</strain>
    </source>
</reference>
<dbReference type="Pfam" id="PF10934">
    <property type="entry name" value="Sheath_initiator"/>
    <property type="match status" value="1"/>
</dbReference>
<evidence type="ECO:0000313" key="2">
    <source>
        <dbReference type="Proteomes" id="UP000186666"/>
    </source>
</evidence>
<dbReference type="InterPro" id="IPR020288">
    <property type="entry name" value="Sheath_initiator"/>
</dbReference>
<name>A0ABY1JSH0_9BACL</name>
<evidence type="ECO:0000313" key="1">
    <source>
        <dbReference type="EMBL" id="SIQ68267.1"/>
    </source>
</evidence>
<organism evidence="1 2">
    <name type="scientific">Paenibacillus macquariensis</name>
    <dbReference type="NCBI Taxonomy" id="948756"/>
    <lineage>
        <taxon>Bacteria</taxon>
        <taxon>Bacillati</taxon>
        <taxon>Bacillota</taxon>
        <taxon>Bacilli</taxon>
        <taxon>Bacillales</taxon>
        <taxon>Paenibacillaceae</taxon>
        <taxon>Paenibacillus</taxon>
    </lineage>
</organism>
<dbReference type="Proteomes" id="UP000186666">
    <property type="component" value="Unassembled WGS sequence"/>
</dbReference>
<dbReference type="Gene3D" id="3.10.450.40">
    <property type="match status" value="1"/>
</dbReference>
<dbReference type="EMBL" id="FTNK01000003">
    <property type="protein sequence ID" value="SIQ68267.1"/>
    <property type="molecule type" value="Genomic_DNA"/>
</dbReference>
<protein>
    <recommendedName>
        <fullName evidence="3">DUF2634 domain-containing protein</fullName>
    </recommendedName>
</protein>
<keyword evidence="2" id="KW-1185">Reference proteome</keyword>
<comment type="caution">
    <text evidence="1">The sequence shown here is derived from an EMBL/GenBank/DDBJ whole genome shotgun (WGS) entry which is preliminary data.</text>
</comment>
<proteinExistence type="predicted"/>
<accession>A0ABY1JSH0</accession>
<gene>
    <name evidence="1" type="ORF">SAMN05421578_103347</name>
</gene>
<evidence type="ECO:0008006" key="3">
    <source>
        <dbReference type="Google" id="ProtNLM"/>
    </source>
</evidence>
<sequence length="122" mass="13299">MQSLKLDGTGDLMFDATGGLVLVEGTEEVAQCCQIGIGTNKGEWFLNPSMGITFSLFLGKKVNEEEMRSELIEGILQDERIQSVDSVDFLIHARERTMLVSFVATSTKGDLIQVEEVNIGAG</sequence>